<evidence type="ECO:0000259" key="6">
    <source>
        <dbReference type="PROSITE" id="PS51007"/>
    </source>
</evidence>
<dbReference type="AlphaFoldDB" id="A0A515EVM4"/>
<dbReference type="GO" id="GO:0005506">
    <property type="term" value="F:iron ion binding"/>
    <property type="evidence" value="ECO:0007669"/>
    <property type="project" value="InterPro"/>
</dbReference>
<gene>
    <name evidence="7" type="ORF">EXZ61_08180</name>
</gene>
<feature type="domain" description="Cytochrome c" evidence="6">
    <location>
        <begin position="196"/>
        <end position="306"/>
    </location>
</feature>
<feature type="binding site" description="covalent" evidence="4">
    <location>
        <position position="214"/>
    </location>
    <ligand>
        <name>heme c</name>
        <dbReference type="ChEBI" id="CHEBI:61717"/>
        <label>2</label>
    </ligand>
</feature>
<organism evidence="7 8">
    <name type="scientific">Rhodoferax aquaticus</name>
    <dbReference type="NCBI Taxonomy" id="2527691"/>
    <lineage>
        <taxon>Bacteria</taxon>
        <taxon>Pseudomonadati</taxon>
        <taxon>Pseudomonadota</taxon>
        <taxon>Betaproteobacteria</taxon>
        <taxon>Burkholderiales</taxon>
        <taxon>Comamonadaceae</taxon>
        <taxon>Rhodoferax</taxon>
    </lineage>
</organism>
<sequence length="431" mass="45798">MRLKAIGVLAGLLLGLVAAVAYLNVRGEDPIRDADTHAAVPRPTPMSTEQVARGRYLTQVGNCAGCHTRQGGAPLAGGRGLATPFGTVYTSNLTPDPSTGLGRWSEAEFWRAMHHGRSKDGRLLTPAFPYASYTHVTREDANAIYAYLQSLPPVEQAPQAHALRFPYNTQAALAVWRALYFRAADPAATLDNTRSPEWNRGAYLARGLGHCVECHSPRNALGATSTSLELTGGGLSGQGWYAPSLASAQEAGVSYWRTEDVVQLLKTGRTALASVQGPMAEVVYGSTQHWTESDLFALSTYLQAIPQVQTKPSAKLEPLPGKVQVQGAAVYDKHCAQCHGPQGQGATGAYPALAGNRAVTLARSDNLIAIVRAGGFAPVTPGNPQPYGMPPFSHVLTNADIAAVVSYIRTAWGNQAAPVSELEVLRLETAH</sequence>
<dbReference type="PIRSF" id="PIRSF000018">
    <property type="entry name" value="Mb_ADH_cyt_c"/>
    <property type="match status" value="1"/>
</dbReference>
<dbReference type="GO" id="GO:0016614">
    <property type="term" value="F:oxidoreductase activity, acting on CH-OH group of donors"/>
    <property type="evidence" value="ECO:0007669"/>
    <property type="project" value="InterPro"/>
</dbReference>
<keyword evidence="2 5" id="KW-0479">Metal-binding</keyword>
<feature type="binding site" description="covalent" evidence="4">
    <location>
        <position position="63"/>
    </location>
    <ligand>
        <name>heme c</name>
        <dbReference type="ChEBI" id="CHEBI:61717"/>
        <label>1</label>
    </ligand>
</feature>
<dbReference type="GO" id="GO:0016020">
    <property type="term" value="C:membrane"/>
    <property type="evidence" value="ECO:0007669"/>
    <property type="project" value="InterPro"/>
</dbReference>
<accession>A0A515EVM4</accession>
<dbReference type="Gene3D" id="1.10.760.10">
    <property type="entry name" value="Cytochrome c-like domain"/>
    <property type="match status" value="2"/>
</dbReference>
<dbReference type="InterPro" id="IPR009056">
    <property type="entry name" value="Cyt_c-like_dom"/>
</dbReference>
<feature type="binding site" description="covalent" evidence="4">
    <location>
        <position position="335"/>
    </location>
    <ligand>
        <name>heme c</name>
        <dbReference type="ChEBI" id="CHEBI:61717"/>
        <label>3</label>
    </ligand>
</feature>
<dbReference type="PANTHER" id="PTHR35008:SF4">
    <property type="entry name" value="BLL4482 PROTEIN"/>
    <property type="match status" value="1"/>
</dbReference>
<evidence type="ECO:0000256" key="3">
    <source>
        <dbReference type="ARBA" id="ARBA00023004"/>
    </source>
</evidence>
<keyword evidence="1 4" id="KW-0349">Heme</keyword>
<name>A0A515EVM4_9BURK</name>
<feature type="domain" description="Cytochrome c" evidence="6">
    <location>
        <begin position="322"/>
        <end position="412"/>
    </location>
</feature>
<feature type="binding site" description="axial binding residue" evidence="5">
    <location>
        <position position="339"/>
    </location>
    <ligand>
        <name>heme c</name>
        <dbReference type="ChEBI" id="CHEBI:61717"/>
        <label>3</label>
    </ligand>
    <ligandPart>
        <name>Fe</name>
        <dbReference type="ChEBI" id="CHEBI:18248"/>
    </ligandPart>
</feature>
<dbReference type="GO" id="GO:0020037">
    <property type="term" value="F:heme binding"/>
    <property type="evidence" value="ECO:0007669"/>
    <property type="project" value="InterPro"/>
</dbReference>
<dbReference type="Proteomes" id="UP000317365">
    <property type="component" value="Chromosome"/>
</dbReference>
<dbReference type="InterPro" id="IPR051459">
    <property type="entry name" value="Cytochrome_c-type_DH"/>
</dbReference>
<dbReference type="PROSITE" id="PS51007">
    <property type="entry name" value="CYTC"/>
    <property type="match status" value="3"/>
</dbReference>
<feature type="binding site" description="covalent" evidence="4">
    <location>
        <position position="66"/>
    </location>
    <ligand>
        <name>heme c</name>
        <dbReference type="ChEBI" id="CHEBI:61717"/>
        <label>1</label>
    </ligand>
</feature>
<evidence type="ECO:0000313" key="7">
    <source>
        <dbReference type="EMBL" id="QDL56730.1"/>
    </source>
</evidence>
<proteinExistence type="predicted"/>
<evidence type="ECO:0000313" key="8">
    <source>
        <dbReference type="Proteomes" id="UP000317365"/>
    </source>
</evidence>
<keyword evidence="3 5" id="KW-0408">Iron</keyword>
<evidence type="ECO:0000256" key="2">
    <source>
        <dbReference type="ARBA" id="ARBA00022723"/>
    </source>
</evidence>
<comment type="cofactor">
    <cofactor evidence="4">
        <name>heme c</name>
        <dbReference type="ChEBI" id="CHEBI:61717"/>
    </cofactor>
    <text evidence="4">Binds 3 heme c groups covalently per subunit.</text>
</comment>
<feature type="domain" description="Cytochrome c" evidence="6">
    <location>
        <begin position="49"/>
        <end position="152"/>
    </location>
</feature>
<feature type="binding site" description="axial binding residue" evidence="5">
    <location>
        <position position="215"/>
    </location>
    <ligand>
        <name>heme c</name>
        <dbReference type="ChEBI" id="CHEBI:61717"/>
        <label>2</label>
    </ligand>
    <ligandPart>
        <name>Fe</name>
        <dbReference type="ChEBI" id="CHEBI:18248"/>
    </ligandPart>
</feature>
<feature type="binding site" description="covalent" evidence="4">
    <location>
        <position position="211"/>
    </location>
    <ligand>
        <name>heme c</name>
        <dbReference type="ChEBI" id="CHEBI:61717"/>
        <label>2</label>
    </ligand>
</feature>
<dbReference type="Pfam" id="PF00034">
    <property type="entry name" value="Cytochrom_C"/>
    <property type="match status" value="2"/>
</dbReference>
<dbReference type="PANTHER" id="PTHR35008">
    <property type="entry name" value="BLL4482 PROTEIN-RELATED"/>
    <property type="match status" value="1"/>
</dbReference>
<evidence type="ECO:0000256" key="4">
    <source>
        <dbReference type="PIRSR" id="PIRSR000018-50"/>
    </source>
</evidence>
<keyword evidence="8" id="KW-1185">Reference proteome</keyword>
<dbReference type="EMBL" id="CP036282">
    <property type="protein sequence ID" value="QDL56730.1"/>
    <property type="molecule type" value="Genomic_DNA"/>
</dbReference>
<reference evidence="8" key="2">
    <citation type="journal article" date="2020" name="Int. J. Syst. Evol. Microbiol.">
        <title>Genomic insights into a novel species Rhodoferax aquaticus sp. nov., isolated from freshwater.</title>
        <authorList>
            <person name="Li T."/>
            <person name="Zhuo Y."/>
            <person name="Jin C.Z."/>
            <person name="Wu X."/>
            <person name="Ko S.R."/>
            <person name="Jin F.J."/>
            <person name="Ahn C.Y."/>
            <person name="Oh H.M."/>
            <person name="Lee H.G."/>
            <person name="Jin L."/>
        </authorList>
    </citation>
    <scope>NUCLEOTIDE SEQUENCE [LARGE SCALE GENOMIC DNA]</scope>
    <source>
        <strain evidence="8">Gr-4</strain>
    </source>
</reference>
<evidence type="ECO:0000256" key="5">
    <source>
        <dbReference type="PIRSR" id="PIRSR000018-51"/>
    </source>
</evidence>
<protein>
    <submittedName>
        <fullName evidence="7">Cytochrome c</fullName>
    </submittedName>
</protein>
<dbReference type="SUPFAM" id="SSF46626">
    <property type="entry name" value="Cytochrome c"/>
    <property type="match status" value="3"/>
</dbReference>
<reference evidence="8" key="1">
    <citation type="submission" date="2019-02" db="EMBL/GenBank/DDBJ databases">
        <title>Complete genome sequence of Rhodoferax sp. Gr-4.</title>
        <authorList>
            <person name="Jin L."/>
        </authorList>
    </citation>
    <scope>NUCLEOTIDE SEQUENCE [LARGE SCALE GENOMIC DNA]</scope>
    <source>
        <strain evidence="8">Gr-4</strain>
    </source>
</reference>
<dbReference type="KEGG" id="rhg:EXZ61_08180"/>
<dbReference type="GO" id="GO:0009055">
    <property type="term" value="F:electron transfer activity"/>
    <property type="evidence" value="ECO:0007669"/>
    <property type="project" value="InterPro"/>
</dbReference>
<evidence type="ECO:0000256" key="1">
    <source>
        <dbReference type="ARBA" id="ARBA00022617"/>
    </source>
</evidence>
<feature type="binding site" description="covalent" evidence="4">
    <location>
        <position position="338"/>
    </location>
    <ligand>
        <name>heme c</name>
        <dbReference type="ChEBI" id="CHEBI:61717"/>
        <label>3</label>
    </ligand>
</feature>
<feature type="binding site" description="axial binding residue" evidence="5">
    <location>
        <position position="67"/>
    </location>
    <ligand>
        <name>heme c</name>
        <dbReference type="ChEBI" id="CHEBI:61717"/>
        <label>1</label>
    </ligand>
    <ligandPart>
        <name>Fe</name>
        <dbReference type="ChEBI" id="CHEBI:18248"/>
    </ligandPart>
</feature>
<dbReference type="InterPro" id="IPR014353">
    <property type="entry name" value="Membr-bd_ADH_cyt_c"/>
</dbReference>
<dbReference type="InterPro" id="IPR036909">
    <property type="entry name" value="Cyt_c-like_dom_sf"/>
</dbReference>